<protein>
    <submittedName>
        <fullName evidence="2">Mobilisation protein (MobC)</fullName>
    </submittedName>
</protein>
<feature type="domain" description="Bacterial mobilisation" evidence="1">
    <location>
        <begin position="33"/>
        <end position="75"/>
    </location>
</feature>
<sequence length="81" mass="8765">MSAATLLREALGLTEARRRKPAPRVDPALVLALGRIGGNLNQVARVVNRALLIGRVDMDTLAVALQLVVIERQLTKIIDEA</sequence>
<gene>
    <name evidence="2" type="ORF">SAMN05444358_102242</name>
</gene>
<dbReference type="InterPro" id="IPR008687">
    <property type="entry name" value="MobC"/>
</dbReference>
<accession>A0A1H2YD28</accession>
<dbReference type="RefSeq" id="WP_245709737.1">
    <property type="nucleotide sequence ID" value="NZ_FNNP01000002.1"/>
</dbReference>
<dbReference type="EMBL" id="FNNP01000002">
    <property type="protein sequence ID" value="SDX03113.1"/>
    <property type="molecule type" value="Genomic_DNA"/>
</dbReference>
<dbReference type="Proteomes" id="UP000183400">
    <property type="component" value="Unassembled WGS sequence"/>
</dbReference>
<evidence type="ECO:0000259" key="1">
    <source>
        <dbReference type="Pfam" id="PF05713"/>
    </source>
</evidence>
<dbReference type="Pfam" id="PF05713">
    <property type="entry name" value="MobC"/>
    <property type="match status" value="1"/>
</dbReference>
<name>A0A1H2YD28_9RHOB</name>
<dbReference type="AlphaFoldDB" id="A0A1H2YD28"/>
<keyword evidence="3" id="KW-1185">Reference proteome</keyword>
<evidence type="ECO:0000313" key="3">
    <source>
        <dbReference type="Proteomes" id="UP000183400"/>
    </source>
</evidence>
<evidence type="ECO:0000313" key="2">
    <source>
        <dbReference type="EMBL" id="SDX03113.1"/>
    </source>
</evidence>
<proteinExistence type="predicted"/>
<dbReference type="STRING" id="985054.SAMN05444358_102242"/>
<organism evidence="2 3">
    <name type="scientific">Ruegeria halocynthiae</name>
    <dbReference type="NCBI Taxonomy" id="985054"/>
    <lineage>
        <taxon>Bacteria</taxon>
        <taxon>Pseudomonadati</taxon>
        <taxon>Pseudomonadota</taxon>
        <taxon>Alphaproteobacteria</taxon>
        <taxon>Rhodobacterales</taxon>
        <taxon>Roseobacteraceae</taxon>
        <taxon>Ruegeria</taxon>
    </lineage>
</organism>
<reference evidence="3" key="1">
    <citation type="submission" date="2016-10" db="EMBL/GenBank/DDBJ databases">
        <authorList>
            <person name="Varghese N."/>
            <person name="Submissions S."/>
        </authorList>
    </citation>
    <scope>NUCLEOTIDE SEQUENCE [LARGE SCALE GENOMIC DNA]</scope>
    <source>
        <strain evidence="3">DSM 27839</strain>
    </source>
</reference>